<keyword evidence="2" id="KW-0812">Transmembrane</keyword>
<dbReference type="EMBL" id="CP001778">
    <property type="protein sequence ID" value="ADD44235.1"/>
    <property type="molecule type" value="Genomic_DNA"/>
</dbReference>
<dbReference type="AlphaFoldDB" id="D3Q6J2"/>
<feature type="domain" description="DUF3152" evidence="3">
    <location>
        <begin position="113"/>
        <end position="274"/>
    </location>
</feature>
<dbReference type="InterPro" id="IPR022603">
    <property type="entry name" value="DUF3152"/>
</dbReference>
<proteinExistence type="predicted"/>
<feature type="transmembrane region" description="Helical" evidence="2">
    <location>
        <begin position="44"/>
        <end position="62"/>
    </location>
</feature>
<dbReference type="Pfam" id="PF11350">
    <property type="entry name" value="DUF3152"/>
    <property type="match status" value="1"/>
</dbReference>
<feature type="compositionally biased region" description="Low complexity" evidence="1">
    <location>
        <begin position="87"/>
        <end position="105"/>
    </location>
</feature>
<feature type="compositionally biased region" description="Basic and acidic residues" evidence="1">
    <location>
        <begin position="18"/>
        <end position="28"/>
    </location>
</feature>
<feature type="region of interest" description="Disordered" evidence="1">
    <location>
        <begin position="80"/>
        <end position="118"/>
    </location>
</feature>
<keyword evidence="2" id="KW-0472">Membrane</keyword>
<keyword evidence="5" id="KW-1185">Reference proteome</keyword>
<reference evidence="4 5" key="1">
    <citation type="journal article" date="2009" name="Stand. Genomic Sci.">
        <title>Complete genome sequence of Stackebrandtia nassauensis type strain (LLR-40K-21).</title>
        <authorList>
            <person name="Munk C."/>
            <person name="Lapidus A."/>
            <person name="Copeland A."/>
            <person name="Jando M."/>
            <person name="Mayilraj S."/>
            <person name="Glavina Del Rio T."/>
            <person name="Nolan M."/>
            <person name="Chen F."/>
            <person name="Lucas S."/>
            <person name="Tice H."/>
            <person name="Cheng J.F."/>
            <person name="Han C."/>
            <person name="Detter J.C."/>
            <person name="Bruce D."/>
            <person name="Goodwin L."/>
            <person name="Chain P."/>
            <person name="Pitluck S."/>
            <person name="Goker M."/>
            <person name="Ovchinikova G."/>
            <person name="Pati A."/>
            <person name="Ivanova N."/>
            <person name="Mavromatis K."/>
            <person name="Chen A."/>
            <person name="Palaniappan K."/>
            <person name="Land M."/>
            <person name="Hauser L."/>
            <person name="Chang Y.J."/>
            <person name="Jeffries C.D."/>
            <person name="Bristow J."/>
            <person name="Eisen J.A."/>
            <person name="Markowitz V."/>
            <person name="Hugenholtz P."/>
            <person name="Kyrpides N.C."/>
            <person name="Klenk H.P."/>
        </authorList>
    </citation>
    <scope>NUCLEOTIDE SEQUENCE [LARGE SCALE GENOMIC DNA]</scope>
    <source>
        <strain evidence="5">DSM 44728 / CIP 108903 / NRRL B-16338 / NBRC 102104 / LLR-40K-21</strain>
    </source>
</reference>
<evidence type="ECO:0000256" key="1">
    <source>
        <dbReference type="SAM" id="MobiDB-lite"/>
    </source>
</evidence>
<sequence length="298" mass="32720">MDPPRLRNVDPRLGGGDSEDRPRASARTDRVLARRRMWRKRRRAILLAVLLMMFSIAGVKVVRAATGADSSDAADYLTSHVADDSPSESASPTPSRTPSASATPSDKPVVVDEGNGKWSYAKKPDKSEKFGDEGTLLSYNVAVEGDIHADVKEFSEVIADTLADDRGWTAGDDWRFKPIGKSGQADFTVYLASPKTRAKLCGSEDSYTSCRNGDAVVINLERWLLGVPHWKKSLDSYRQYVINHEVGHRLGEGHVTCPKKGKPSPVMAQQTLELRGCQPNAWPYLDGKYVTGPAGEYQ</sequence>
<keyword evidence="2" id="KW-1133">Transmembrane helix</keyword>
<feature type="compositionally biased region" description="Basic and acidic residues" evidence="1">
    <location>
        <begin position="1"/>
        <end position="10"/>
    </location>
</feature>
<name>D3Q6J2_STANL</name>
<dbReference type="KEGG" id="sna:Snas_4591"/>
<evidence type="ECO:0000313" key="4">
    <source>
        <dbReference type="EMBL" id="ADD44235.1"/>
    </source>
</evidence>
<dbReference type="eggNOG" id="COG5479">
    <property type="taxonomic scope" value="Bacteria"/>
</dbReference>
<protein>
    <recommendedName>
        <fullName evidence="3">DUF3152 domain-containing protein</fullName>
    </recommendedName>
</protein>
<dbReference type="Proteomes" id="UP000000844">
    <property type="component" value="Chromosome"/>
</dbReference>
<evidence type="ECO:0000313" key="5">
    <source>
        <dbReference type="Proteomes" id="UP000000844"/>
    </source>
</evidence>
<evidence type="ECO:0000259" key="3">
    <source>
        <dbReference type="Pfam" id="PF11350"/>
    </source>
</evidence>
<dbReference type="STRING" id="446470.Snas_4591"/>
<dbReference type="HOGENOM" id="CLU_037318_0_0_11"/>
<accession>D3Q6J2</accession>
<evidence type="ECO:0000256" key="2">
    <source>
        <dbReference type="SAM" id="Phobius"/>
    </source>
</evidence>
<dbReference type="SUPFAM" id="SSF55486">
    <property type="entry name" value="Metalloproteases ('zincins'), catalytic domain"/>
    <property type="match status" value="1"/>
</dbReference>
<organism evidence="4 5">
    <name type="scientific">Stackebrandtia nassauensis (strain DSM 44728 / CIP 108903 / NRRL B-16338 / NBRC 102104 / LLR-40K-21)</name>
    <dbReference type="NCBI Taxonomy" id="446470"/>
    <lineage>
        <taxon>Bacteria</taxon>
        <taxon>Bacillati</taxon>
        <taxon>Actinomycetota</taxon>
        <taxon>Actinomycetes</taxon>
        <taxon>Glycomycetales</taxon>
        <taxon>Glycomycetaceae</taxon>
        <taxon>Stackebrandtia</taxon>
    </lineage>
</organism>
<gene>
    <name evidence="4" type="ordered locus">Snas_4591</name>
</gene>
<feature type="region of interest" description="Disordered" evidence="1">
    <location>
        <begin position="1"/>
        <end position="28"/>
    </location>
</feature>
<dbReference type="RefSeq" id="WP_013019806.1">
    <property type="nucleotide sequence ID" value="NC_013947.1"/>
</dbReference>